<evidence type="ECO:0000256" key="1">
    <source>
        <dbReference type="SAM" id="SignalP"/>
    </source>
</evidence>
<comment type="caution">
    <text evidence="2">The sequence shown here is derived from an EMBL/GenBank/DDBJ whole genome shotgun (WGS) entry which is preliminary data.</text>
</comment>
<feature type="chain" id="PRO_5037781752" evidence="1">
    <location>
        <begin position="18"/>
        <end position="147"/>
    </location>
</feature>
<dbReference type="PANTHER" id="PTHR36302:SF1">
    <property type="entry name" value="COPPER CHAPERONE PCU(A)C"/>
    <property type="match status" value="1"/>
</dbReference>
<dbReference type="SUPFAM" id="SSF110087">
    <property type="entry name" value="DR1885-like metal-binding protein"/>
    <property type="match status" value="1"/>
</dbReference>
<dbReference type="Pfam" id="PF04314">
    <property type="entry name" value="PCuAC"/>
    <property type="match status" value="1"/>
</dbReference>
<name>A0A939DRF4_9ALTE</name>
<dbReference type="InterPro" id="IPR036182">
    <property type="entry name" value="PCuAC_sf"/>
</dbReference>
<evidence type="ECO:0000313" key="3">
    <source>
        <dbReference type="Proteomes" id="UP000664654"/>
    </source>
</evidence>
<dbReference type="InterPro" id="IPR007410">
    <property type="entry name" value="LpqE-like"/>
</dbReference>
<dbReference type="AlphaFoldDB" id="A0A939DRF4"/>
<dbReference type="PANTHER" id="PTHR36302">
    <property type="entry name" value="BLR7088 PROTEIN"/>
    <property type="match status" value="1"/>
</dbReference>
<dbReference type="Proteomes" id="UP000664654">
    <property type="component" value="Unassembled WGS sequence"/>
</dbReference>
<keyword evidence="1" id="KW-0732">Signal</keyword>
<proteinExistence type="predicted"/>
<gene>
    <name evidence="2" type="ORF">J0A66_19480</name>
</gene>
<protein>
    <submittedName>
        <fullName evidence="2">Copper chaperone PCu(A)C</fullName>
    </submittedName>
</protein>
<evidence type="ECO:0000313" key="2">
    <source>
        <dbReference type="EMBL" id="MBN7827420.1"/>
    </source>
</evidence>
<reference evidence="2" key="1">
    <citation type="submission" date="2021-03" db="EMBL/GenBank/DDBJ databases">
        <title>novel species isolated from a fishpond in China.</title>
        <authorList>
            <person name="Lu H."/>
            <person name="Cai Z."/>
        </authorList>
    </citation>
    <scope>NUCLEOTIDE SEQUENCE</scope>
    <source>
        <strain evidence="2">JCM 30855</strain>
    </source>
</reference>
<dbReference type="Gene3D" id="2.60.40.1890">
    <property type="entry name" value="PCu(A)C copper chaperone"/>
    <property type="match status" value="1"/>
</dbReference>
<dbReference type="RefSeq" id="WP_206575533.1">
    <property type="nucleotide sequence ID" value="NZ_JAFKCV010000018.1"/>
</dbReference>
<dbReference type="EMBL" id="JAFKCV010000018">
    <property type="protein sequence ID" value="MBN7827420.1"/>
    <property type="molecule type" value="Genomic_DNA"/>
</dbReference>
<keyword evidence="3" id="KW-1185">Reference proteome</keyword>
<organism evidence="2 3">
    <name type="scientific">Bowmanella dokdonensis</name>
    <dbReference type="NCBI Taxonomy" id="751969"/>
    <lineage>
        <taxon>Bacteria</taxon>
        <taxon>Pseudomonadati</taxon>
        <taxon>Pseudomonadota</taxon>
        <taxon>Gammaproteobacteria</taxon>
        <taxon>Alteromonadales</taxon>
        <taxon>Alteromonadaceae</taxon>
        <taxon>Bowmanella</taxon>
    </lineage>
</organism>
<dbReference type="InterPro" id="IPR058248">
    <property type="entry name" value="Lxx211020-like"/>
</dbReference>
<feature type="signal peptide" evidence="1">
    <location>
        <begin position="1"/>
        <end position="17"/>
    </location>
</feature>
<accession>A0A939DRF4</accession>
<sequence length="147" mass="16227">MRLIAALLLGFSSLTHADIQIHEPIVRLLPPGVPNTAAYLKLTNTGSEPRILLGGESDWVEKVELHNHLVQDGMMKMVRQHEVAVGPGETLVFQPGGLHIMLFGLKAPLEEGETKQIRLLFANGEKIQIEARVAKETSNPSHSHHHE</sequence>